<gene>
    <name evidence="2" type="ORF">LMG26841_01415</name>
</gene>
<proteinExistence type="predicted"/>
<accession>A0A6S7CBS9</accession>
<keyword evidence="1" id="KW-0812">Transmembrane</keyword>
<keyword evidence="3" id="KW-1185">Reference proteome</keyword>
<name>A0A6S7CBS9_9BURK</name>
<dbReference type="EMBL" id="CADIKW010000002">
    <property type="protein sequence ID" value="CAB3840418.1"/>
    <property type="molecule type" value="Genomic_DNA"/>
</dbReference>
<organism evidence="2 3">
    <name type="scientific">Achromobacter dolens</name>
    <dbReference type="NCBI Taxonomy" id="1287738"/>
    <lineage>
        <taxon>Bacteria</taxon>
        <taxon>Pseudomonadati</taxon>
        <taxon>Pseudomonadota</taxon>
        <taxon>Betaproteobacteria</taxon>
        <taxon>Burkholderiales</taxon>
        <taxon>Alcaligenaceae</taxon>
        <taxon>Achromobacter</taxon>
    </lineage>
</organism>
<dbReference type="Proteomes" id="UP000494272">
    <property type="component" value="Unassembled WGS sequence"/>
</dbReference>
<evidence type="ECO:0000313" key="3">
    <source>
        <dbReference type="Proteomes" id="UP000494272"/>
    </source>
</evidence>
<keyword evidence="1" id="KW-0472">Membrane</keyword>
<sequence>MHKRTRGIVIVLVLLTAILPMMLLVWLIDDSGDDFAAIDHGESYGSSIYKRYQGEVYAAVPSNGYYRMREADPAGFETFDTGRYDGRQAARDGRHVYCGNLVLPGMRPASTRYLGNSYFSDGSATYFCDFASERNLELGRLDELWQRILYRAGKGDKPQTYLYLFLALPASAQAYRPLLDRQLATDGARVFYEGRAMPQADPARLRRIAAIQRGETRPGNDFFADGRRVYYRETLLPLSDDPALYTFMVGNLHNQPYLFDRRDGMVYLGARAFDPAHAPYRLLDEAGGHVLHALFASKDGVYFYNSEKRAVERAGDDPFAAGGFTALSPYVFRDGRQVLFFQSKEVWNRSRGGGGLLSRSTLILRLKDAPTGPWAKLGDVYHGYGSVWRNGDALYYLDELGATQLIHSPIYRILDPAAADFLLRSQETRQIKADDIRKLVRSGKLAAPESEAVLEAKTRYRSGIWSLFD</sequence>
<reference evidence="2 3" key="1">
    <citation type="submission" date="2020-04" db="EMBL/GenBank/DDBJ databases">
        <authorList>
            <person name="De Canck E."/>
        </authorList>
    </citation>
    <scope>NUCLEOTIDE SEQUENCE [LARGE SCALE GENOMIC DNA]</scope>
    <source>
        <strain evidence="2 3">LMG 26841</strain>
    </source>
</reference>
<protein>
    <recommendedName>
        <fullName evidence="4">DKNYY family protein</fullName>
    </recommendedName>
</protein>
<feature type="transmembrane region" description="Helical" evidence="1">
    <location>
        <begin position="7"/>
        <end position="28"/>
    </location>
</feature>
<keyword evidence="1" id="KW-1133">Transmembrane helix</keyword>
<evidence type="ECO:0008006" key="4">
    <source>
        <dbReference type="Google" id="ProtNLM"/>
    </source>
</evidence>
<evidence type="ECO:0000313" key="2">
    <source>
        <dbReference type="EMBL" id="CAB3840418.1"/>
    </source>
</evidence>
<dbReference type="AlphaFoldDB" id="A0A6S7CBS9"/>
<dbReference type="InterPro" id="IPR027375">
    <property type="entry name" value="DKNYY"/>
</dbReference>
<evidence type="ECO:0000256" key="1">
    <source>
        <dbReference type="SAM" id="Phobius"/>
    </source>
</evidence>
<dbReference type="Pfam" id="PF13644">
    <property type="entry name" value="DKNYY"/>
    <property type="match status" value="1"/>
</dbReference>